<dbReference type="Pfam" id="PF19191">
    <property type="entry name" value="HEF_HK"/>
    <property type="match status" value="1"/>
</dbReference>
<dbReference type="Proteomes" id="UP000219335">
    <property type="component" value="Unassembled WGS sequence"/>
</dbReference>
<dbReference type="InterPro" id="IPR036890">
    <property type="entry name" value="HATPase_C_sf"/>
</dbReference>
<feature type="domain" description="Histidine kinase" evidence="2">
    <location>
        <begin position="779"/>
        <end position="986"/>
    </location>
</feature>
<dbReference type="InterPro" id="IPR005467">
    <property type="entry name" value="His_kinase_dom"/>
</dbReference>
<dbReference type="SUPFAM" id="SSF55874">
    <property type="entry name" value="ATPase domain of HSP90 chaperone/DNA topoisomerase II/histidine kinase"/>
    <property type="match status" value="2"/>
</dbReference>
<dbReference type="AlphaFoldDB" id="A0A286A502"/>
<keyword evidence="1" id="KW-0175">Coiled coil</keyword>
<feature type="coiled-coil region" evidence="1">
    <location>
        <begin position="627"/>
        <end position="688"/>
    </location>
</feature>
<keyword evidence="3" id="KW-0418">Kinase</keyword>
<dbReference type="Pfam" id="PF02518">
    <property type="entry name" value="HATPase_c"/>
    <property type="match status" value="1"/>
</dbReference>
<proteinExistence type="predicted"/>
<dbReference type="Gene3D" id="3.30.565.10">
    <property type="entry name" value="Histidine kinase-like ATPase, C-terminal domain"/>
    <property type="match status" value="2"/>
</dbReference>
<accession>A0A286A502</accession>
<sequence>MAKFKTRARTVDMLGRQQIANVSTAISELFKNAHDAYADHAEVDYFRTDNLLVIRDNGVGMTPEEFENRWLVLGTESKYVAHGKKAETYKPIDKPARAIMGEKGIGRLAIALLGRQVLVLTRAERHGEMHELVMCFINWQLFEISGLNLDEIEIPMKLLQGDRLPTAEDVQELIGKLRESVVSLSSKYGEQVFREIVDDLDDFQLDPQAMDEFLDGLSLRHHGCGTHFYIAPANEGIAHEIENDRQTGSKEFTKFLLGFSNSLFRESPPPPIETVFRYWPTDAFGEDLIGEGEFFTHDELETADHRFSGQVDAFGQFQGDVRIYEEEIKDHVISWKNGNGKPTDCGPFEIEFGYIAGNQRESRLPPDEWKRIIDKLYYFGGMYVYRDRIRILPYGNSDVDWLDIELKRTKSAAYYFFSHRRIFGAVKLTREHNGLLKEKAGREGFQRDNAYRQLKDILENFFLQLAADFFRETGDYSEYFNSRRAELERLELARRRREKQVSTKRRNIATLLEGFFQRTGNGLPETELATLRSMIKQRMDSAARMKNPDEASTALLDAEKEANRRLSEIRENYRLVKPRGVGLSRALQRDWDAYLAEQEKLEKELFVPFSQEVARSLGAVAKEAKLYVDQRKRLSELIKQQADAEKKSVSQEAGQLRNSANDTRSAALRFARGAIHELQDTISNVEVEFAQKDLAGLSEDEIEHIRNSFEGRIESVGRKNTETLSKVRDMLTAISLNLEQGVDIAQSDIVEAMDQELQGLREQTDADAELVQLGLAVAVINHEFEAAIKGVRRSLRELRPWASSNDGLAVLYQEIRNNFDHLDGHLNLFTPLQRRLYRKAIPIKGSDINHYVRTLFEVRLKRHGIQLNVSEDFINSEITGFPSTVYPVFVNILDNAIFWLKDKEGEKIIDLDADAGAFLISNNGPAIHRRDYEAIFEQGFTRKPGGRGLGLFISRKALNKEGMDITVVPTEDKNGTTLRIKWHEHDDNP</sequence>
<evidence type="ECO:0000256" key="1">
    <source>
        <dbReference type="SAM" id="Coils"/>
    </source>
</evidence>
<organism evidence="3 4">
    <name type="scientific">Nitrosomonas ureae</name>
    <dbReference type="NCBI Taxonomy" id="44577"/>
    <lineage>
        <taxon>Bacteria</taxon>
        <taxon>Pseudomonadati</taxon>
        <taxon>Pseudomonadota</taxon>
        <taxon>Betaproteobacteria</taxon>
        <taxon>Nitrosomonadales</taxon>
        <taxon>Nitrosomonadaceae</taxon>
        <taxon>Nitrosomonas</taxon>
    </lineage>
</organism>
<dbReference type="InterPro" id="IPR043836">
    <property type="entry name" value="DHp"/>
</dbReference>
<dbReference type="SMART" id="SM00387">
    <property type="entry name" value="HATPase_c"/>
    <property type="match status" value="1"/>
</dbReference>
<evidence type="ECO:0000313" key="4">
    <source>
        <dbReference type="Proteomes" id="UP000219335"/>
    </source>
</evidence>
<keyword evidence="3" id="KW-0808">Transferase</keyword>
<dbReference type="Pfam" id="PF13589">
    <property type="entry name" value="HATPase_c_3"/>
    <property type="match status" value="1"/>
</dbReference>
<dbReference type="EMBL" id="OCMU01000001">
    <property type="protein sequence ID" value="SOD17004.1"/>
    <property type="molecule type" value="Genomic_DNA"/>
</dbReference>
<evidence type="ECO:0000313" key="3">
    <source>
        <dbReference type="EMBL" id="SOD17004.1"/>
    </source>
</evidence>
<dbReference type="PROSITE" id="PS50109">
    <property type="entry name" value="HIS_KIN"/>
    <property type="match status" value="1"/>
</dbReference>
<protein>
    <submittedName>
        <fullName evidence="3">Signal transduction histidine kinase</fullName>
    </submittedName>
</protein>
<evidence type="ECO:0000259" key="2">
    <source>
        <dbReference type="PROSITE" id="PS50109"/>
    </source>
</evidence>
<dbReference type="GO" id="GO:0016301">
    <property type="term" value="F:kinase activity"/>
    <property type="evidence" value="ECO:0007669"/>
    <property type="project" value="UniProtKB-KW"/>
</dbReference>
<reference evidence="3 4" key="1">
    <citation type="submission" date="2017-09" db="EMBL/GenBank/DDBJ databases">
        <authorList>
            <person name="Ehlers B."/>
            <person name="Leendertz F.H."/>
        </authorList>
    </citation>
    <scope>NUCLEOTIDE SEQUENCE [LARGE SCALE GENOMIC DNA]</scope>
    <source>
        <strain evidence="3 4">Nm42</strain>
    </source>
</reference>
<dbReference type="InterPro" id="IPR003594">
    <property type="entry name" value="HATPase_dom"/>
</dbReference>
<dbReference type="RefSeq" id="WP_097104103.1">
    <property type="nucleotide sequence ID" value="NZ_OCMU01000001.1"/>
</dbReference>
<name>A0A286A502_9PROT</name>
<gene>
    <name evidence="3" type="ORF">SAMN06297164_0951</name>
</gene>